<sequence>MAEFIGSLSVDLRMNIWSLCSIVLLAHAQTVSAIQIYTPDTLPTDLSPSCADALTLDVAACPLLATKLRYGFFYPESKLESTCTAECSTALQTYEQGVVSSCSNDTWLAYEDDEENLPVAFIPNVMRYLYELTCIQDDGRFCNVVAGMNAAMADPGAGDSGWLGGVANGTGAPECDLCFIKSLRMQAGSPYYDGPEVASQSIYESKTSSCGIADMPRTTWAMPTTVSDLPQQTPPACAGKTYQIQPGDDCHSISTSQGIATSWLLSDNNLASFCTDFPTEGSLCLTNTCSVYTVQTNDTCKSVAKTSNITEALLISWNPALSSGCGNIGRYVGDQLCISVPGTPYQDPSSTVLAPTTVSTPAPIPTDVAPGVNERCGRYYTVMPDEYCNLIVLHFGISLEDFRFLNPDINDNCTNLFANESYCVLPVGDINTYPGRPGATTKPPTTTRPFTSILSLDPTTSAPPIVTPTGLPLAPNTREDCSRYFDGAQILSENITGTSFANACEFAAALWAVSLDDLMLWNPDLGDLPSGECNMDPELRYCGKNLFADPLPDPVGPDYDLEIRDGAIADCTQYGDAYPDWDCNDVLANYELTIAQFFEYNPEVGDDCGNLWPGYAYCIRAGDYVPPTPTSSLPPTTPTGPPAETHTGQPANCNQWHVVEDGDGCDTIEAEYGLTPDQFFGWNPAVSRDCLTNFWLGYAYCVGVSSSASPPTTTTTPTTTSSPTTTPAIPSPVQDGNAVDNCNAYAQAQDGDWCAAFAERNGVREVDLYAWNTVLGASGENCASSFWGGYWYCIGVAAARKQML</sequence>
<keyword evidence="2" id="KW-1185">Reference proteome</keyword>
<protein>
    <submittedName>
        <fullName evidence="1">Uncharacterized protein</fullName>
    </submittedName>
</protein>
<evidence type="ECO:0000313" key="2">
    <source>
        <dbReference type="Proteomes" id="UP001497680"/>
    </source>
</evidence>
<gene>
    <name evidence="1" type="ORF">F4821DRAFT_275256</name>
</gene>
<name>A0ACC0DBV8_9PEZI</name>
<proteinExistence type="predicted"/>
<dbReference type="EMBL" id="MU394292">
    <property type="protein sequence ID" value="KAI6090042.1"/>
    <property type="molecule type" value="Genomic_DNA"/>
</dbReference>
<accession>A0ACC0DBV8</accession>
<dbReference type="Proteomes" id="UP001497680">
    <property type="component" value="Unassembled WGS sequence"/>
</dbReference>
<organism evidence="1 2">
    <name type="scientific">Hypoxylon rubiginosum</name>
    <dbReference type="NCBI Taxonomy" id="110542"/>
    <lineage>
        <taxon>Eukaryota</taxon>
        <taxon>Fungi</taxon>
        <taxon>Dikarya</taxon>
        <taxon>Ascomycota</taxon>
        <taxon>Pezizomycotina</taxon>
        <taxon>Sordariomycetes</taxon>
        <taxon>Xylariomycetidae</taxon>
        <taxon>Xylariales</taxon>
        <taxon>Hypoxylaceae</taxon>
        <taxon>Hypoxylon</taxon>
    </lineage>
</organism>
<evidence type="ECO:0000313" key="1">
    <source>
        <dbReference type="EMBL" id="KAI6090042.1"/>
    </source>
</evidence>
<comment type="caution">
    <text evidence="1">The sequence shown here is derived from an EMBL/GenBank/DDBJ whole genome shotgun (WGS) entry which is preliminary data.</text>
</comment>
<reference evidence="1 2" key="1">
    <citation type="journal article" date="2022" name="New Phytol.">
        <title>Ecological generalism drives hyperdiversity of secondary metabolite gene clusters in xylarialean endophytes.</title>
        <authorList>
            <person name="Franco M.E.E."/>
            <person name="Wisecaver J.H."/>
            <person name="Arnold A.E."/>
            <person name="Ju Y.M."/>
            <person name="Slot J.C."/>
            <person name="Ahrendt S."/>
            <person name="Moore L.P."/>
            <person name="Eastman K.E."/>
            <person name="Scott K."/>
            <person name="Konkel Z."/>
            <person name="Mondo S.J."/>
            <person name="Kuo A."/>
            <person name="Hayes R.D."/>
            <person name="Haridas S."/>
            <person name="Andreopoulos B."/>
            <person name="Riley R."/>
            <person name="LaButti K."/>
            <person name="Pangilinan J."/>
            <person name="Lipzen A."/>
            <person name="Amirebrahimi M."/>
            <person name="Yan J."/>
            <person name="Adam C."/>
            <person name="Keymanesh K."/>
            <person name="Ng V."/>
            <person name="Louie K."/>
            <person name="Northen T."/>
            <person name="Drula E."/>
            <person name="Henrissat B."/>
            <person name="Hsieh H.M."/>
            <person name="Youens-Clark K."/>
            <person name="Lutzoni F."/>
            <person name="Miadlikowska J."/>
            <person name="Eastwood D.C."/>
            <person name="Hamelin R.C."/>
            <person name="Grigoriev I.V."/>
            <person name="U'Ren J.M."/>
        </authorList>
    </citation>
    <scope>NUCLEOTIDE SEQUENCE [LARGE SCALE GENOMIC DNA]</scope>
    <source>
        <strain evidence="1 2">ER1909</strain>
    </source>
</reference>